<dbReference type="Proteomes" id="UP000324222">
    <property type="component" value="Unassembled WGS sequence"/>
</dbReference>
<sequence length="73" mass="7770">MLASCSHSSDFPVNSLNSQSADLNNARLAIISKNSTVNTKSITSTVIKSQHSITQHSTAQHTIAQQCIPLCST</sequence>
<name>A0A5B7ITS9_PORTR</name>
<dbReference type="AlphaFoldDB" id="A0A5B7ITS9"/>
<accession>A0A5B7ITS9</accession>
<gene>
    <name evidence="1" type="ORF">E2C01_080565</name>
</gene>
<evidence type="ECO:0000313" key="2">
    <source>
        <dbReference type="Proteomes" id="UP000324222"/>
    </source>
</evidence>
<evidence type="ECO:0000313" key="1">
    <source>
        <dbReference type="EMBL" id="MPC85773.1"/>
    </source>
</evidence>
<proteinExistence type="predicted"/>
<protein>
    <submittedName>
        <fullName evidence="1">Uncharacterized protein</fullName>
    </submittedName>
</protein>
<dbReference type="EMBL" id="VSRR010069505">
    <property type="protein sequence ID" value="MPC85773.1"/>
    <property type="molecule type" value="Genomic_DNA"/>
</dbReference>
<comment type="caution">
    <text evidence="1">The sequence shown here is derived from an EMBL/GenBank/DDBJ whole genome shotgun (WGS) entry which is preliminary data.</text>
</comment>
<reference evidence="1 2" key="1">
    <citation type="submission" date="2019-05" db="EMBL/GenBank/DDBJ databases">
        <title>Another draft genome of Portunus trituberculatus and its Hox gene families provides insights of decapod evolution.</title>
        <authorList>
            <person name="Jeong J.-H."/>
            <person name="Song I."/>
            <person name="Kim S."/>
            <person name="Choi T."/>
            <person name="Kim D."/>
            <person name="Ryu S."/>
            <person name="Kim W."/>
        </authorList>
    </citation>
    <scope>NUCLEOTIDE SEQUENCE [LARGE SCALE GENOMIC DNA]</scope>
    <source>
        <tissue evidence="1">Muscle</tissue>
    </source>
</reference>
<organism evidence="1 2">
    <name type="scientific">Portunus trituberculatus</name>
    <name type="common">Swimming crab</name>
    <name type="synonym">Neptunus trituberculatus</name>
    <dbReference type="NCBI Taxonomy" id="210409"/>
    <lineage>
        <taxon>Eukaryota</taxon>
        <taxon>Metazoa</taxon>
        <taxon>Ecdysozoa</taxon>
        <taxon>Arthropoda</taxon>
        <taxon>Crustacea</taxon>
        <taxon>Multicrustacea</taxon>
        <taxon>Malacostraca</taxon>
        <taxon>Eumalacostraca</taxon>
        <taxon>Eucarida</taxon>
        <taxon>Decapoda</taxon>
        <taxon>Pleocyemata</taxon>
        <taxon>Brachyura</taxon>
        <taxon>Eubrachyura</taxon>
        <taxon>Portunoidea</taxon>
        <taxon>Portunidae</taxon>
        <taxon>Portuninae</taxon>
        <taxon>Portunus</taxon>
    </lineage>
</organism>
<keyword evidence="2" id="KW-1185">Reference proteome</keyword>